<dbReference type="InterPro" id="IPR036942">
    <property type="entry name" value="Beta-barrel_TonB_sf"/>
</dbReference>
<dbReference type="InterPro" id="IPR039426">
    <property type="entry name" value="TonB-dep_rcpt-like"/>
</dbReference>
<dbReference type="SUPFAM" id="SSF49464">
    <property type="entry name" value="Carboxypeptidase regulatory domain-like"/>
    <property type="match status" value="1"/>
</dbReference>
<proteinExistence type="inferred from homology"/>
<evidence type="ECO:0000256" key="3">
    <source>
        <dbReference type="ARBA" id="ARBA00022452"/>
    </source>
</evidence>
<keyword evidence="6 7" id="KW-0998">Cell outer membrane</keyword>
<keyword evidence="2 7" id="KW-0813">Transport</keyword>
<dbReference type="Proteomes" id="UP000199226">
    <property type="component" value="Unassembled WGS sequence"/>
</dbReference>
<keyword evidence="10" id="KW-1185">Reference proteome</keyword>
<keyword evidence="5 7" id="KW-0472">Membrane</keyword>
<evidence type="ECO:0000256" key="5">
    <source>
        <dbReference type="ARBA" id="ARBA00023136"/>
    </source>
</evidence>
<protein>
    <submittedName>
        <fullName evidence="9">TonB-linked outer membrane protein, SusC/RagA family</fullName>
    </submittedName>
</protein>
<dbReference type="OrthoDB" id="9768177at2"/>
<dbReference type="InterPro" id="IPR037066">
    <property type="entry name" value="Plug_dom_sf"/>
</dbReference>
<feature type="domain" description="TonB-dependent receptor plug" evidence="8">
    <location>
        <begin position="156"/>
        <end position="270"/>
    </location>
</feature>
<dbReference type="Gene3D" id="2.170.130.10">
    <property type="entry name" value="TonB-dependent receptor, plug domain"/>
    <property type="match status" value="1"/>
</dbReference>
<evidence type="ECO:0000256" key="4">
    <source>
        <dbReference type="ARBA" id="ARBA00022692"/>
    </source>
</evidence>
<evidence type="ECO:0000256" key="7">
    <source>
        <dbReference type="PROSITE-ProRule" id="PRU01360"/>
    </source>
</evidence>
<evidence type="ECO:0000256" key="6">
    <source>
        <dbReference type="ARBA" id="ARBA00023237"/>
    </source>
</evidence>
<dbReference type="InterPro" id="IPR023996">
    <property type="entry name" value="TonB-dep_OMP_SusC/RagA"/>
</dbReference>
<comment type="subcellular location">
    <subcellularLocation>
        <location evidence="1 7">Cell outer membrane</location>
        <topology evidence="1 7">Multi-pass membrane protein</topology>
    </subcellularLocation>
</comment>
<dbReference type="STRING" id="990371.SAMN05421813_10611"/>
<dbReference type="InterPro" id="IPR012910">
    <property type="entry name" value="Plug_dom"/>
</dbReference>
<evidence type="ECO:0000313" key="9">
    <source>
        <dbReference type="EMBL" id="SDM09672.1"/>
    </source>
</evidence>
<gene>
    <name evidence="9" type="ORF">SAMN05421813_10611</name>
</gene>
<evidence type="ECO:0000259" key="8">
    <source>
        <dbReference type="Pfam" id="PF07715"/>
    </source>
</evidence>
<comment type="similarity">
    <text evidence="7">Belongs to the TonB-dependent receptor family.</text>
</comment>
<dbReference type="RefSeq" id="WP_090701733.1">
    <property type="nucleotide sequence ID" value="NZ_FNHH01000006.1"/>
</dbReference>
<evidence type="ECO:0000256" key="1">
    <source>
        <dbReference type="ARBA" id="ARBA00004571"/>
    </source>
</evidence>
<organism evidence="9 10">
    <name type="scientific">Daejeonella rubra</name>
    <dbReference type="NCBI Taxonomy" id="990371"/>
    <lineage>
        <taxon>Bacteria</taxon>
        <taxon>Pseudomonadati</taxon>
        <taxon>Bacteroidota</taxon>
        <taxon>Sphingobacteriia</taxon>
        <taxon>Sphingobacteriales</taxon>
        <taxon>Sphingobacteriaceae</taxon>
        <taxon>Daejeonella</taxon>
    </lineage>
</organism>
<dbReference type="EMBL" id="FNHH01000006">
    <property type="protein sequence ID" value="SDM09672.1"/>
    <property type="molecule type" value="Genomic_DNA"/>
</dbReference>
<keyword evidence="4 7" id="KW-0812">Transmembrane</keyword>
<dbReference type="Pfam" id="PF13715">
    <property type="entry name" value="CarbopepD_reg_2"/>
    <property type="match status" value="1"/>
</dbReference>
<evidence type="ECO:0000313" key="10">
    <source>
        <dbReference type="Proteomes" id="UP000199226"/>
    </source>
</evidence>
<reference evidence="10" key="1">
    <citation type="submission" date="2016-10" db="EMBL/GenBank/DDBJ databases">
        <authorList>
            <person name="Varghese N."/>
            <person name="Submissions S."/>
        </authorList>
    </citation>
    <scope>NUCLEOTIDE SEQUENCE [LARGE SCALE GENOMIC DNA]</scope>
    <source>
        <strain evidence="10">DSM 24536</strain>
    </source>
</reference>
<dbReference type="Pfam" id="PF07715">
    <property type="entry name" value="Plug"/>
    <property type="match status" value="1"/>
</dbReference>
<evidence type="ECO:0000256" key="2">
    <source>
        <dbReference type="ARBA" id="ARBA00022448"/>
    </source>
</evidence>
<dbReference type="PROSITE" id="PS52016">
    <property type="entry name" value="TONB_DEPENDENT_REC_3"/>
    <property type="match status" value="1"/>
</dbReference>
<dbReference type="Gene3D" id="2.60.40.1120">
    <property type="entry name" value="Carboxypeptidase-like, regulatory domain"/>
    <property type="match status" value="1"/>
</dbReference>
<dbReference type="NCBIfam" id="TIGR04056">
    <property type="entry name" value="OMP_RagA_SusC"/>
    <property type="match status" value="1"/>
</dbReference>
<dbReference type="InterPro" id="IPR008969">
    <property type="entry name" value="CarboxyPept-like_regulatory"/>
</dbReference>
<sequence length="1081" mass="118718">MEKQITTPKNRYLTGKWRISMSLLSLALFISSSLLPVTAALKNQSGRLAITSGNNIVRGSKADIPVKGKVTDQKTREALIGVSVKVKGTTSGVSTDVNGNYSLNAPENGTLVFAYIGYETIEVSVNNRGIINIPLVSSSTSLSEVVVIGYGTQRRSDLTGAVGSVNEEKLKERPSSSLNQALSGKIAGVQVNTNSGRPGGRTNIRIRGFSSINSSNNPLYVIDGVMLPIGNQVQSSQAIDYINPNDVVSVEVLKDASSTAIYGARGANGVILITTKRGKSGEGRVTYDSDFSVPTIGPNRTEVLNAKEYLATEDLAWKNMEKYDPAGWAAGKWAYLNPKLRRTDPRIFDSSGNPLFDTDWLKETTQNKLSQNHQLGFSGGNDRNTYSLSLGYRDDQGLLKNSYQNRYSGRFTIDDQIKKWLKIGGTLSYTTQAENLVDINDAVARQIVEDFPFLPVKYADGTFANNRDYPFAEGTMSSMHRLSGTKYILNTQTALGSMYSNINLAKGLEMRTVLGANILTQENNQSLTRTLAITQQGTASTNNRKERFWSLENYLTYNKRIAEIHSFTGLLGISWQETNFFNMNASIQGFATDYFSFNNLGAGSLLPQVGSGASRNAFNSYFGRINYSLKDKYLATFTGRADGASKFGENHKFAFFPSAALAWRVSEEEFLKGSNTISSLKLRASFGLTGNSEIPAYSSLSLLSSNYSTVYNDGRVGGTGINRLANPDLRWEKTAQSDIGIELGLLKGRISLEADLYYRKTTDMLLDAPVPRTSGYATIRKNVGSMENKGIELALNTINMDGENFSWNTTFNISFNRNKVLSLATPSDIFGVGGPNFTNQTNIIRIGEPVGSFWGLVRLGTWSEAERTEAAKFRSYRNGITILPGDIKYQDVNGDYAITDADRMIIGNGSPKAWGAFTNSFRYKNLDLAAELQYSYGNDVLDMTLHPSEDRQALANSYKTVLNAWTPQNQNSPIAEVRDTRAGYVTNVDSRWVQDGSFIRGRNLLLGYTFPAATTAKMKLNRLRIYGSAQNFFLIVGDEVNGDPETVGIRGGDGDNAFSQGQNWHGYPKPRTFMLGLQIGL</sequence>
<dbReference type="GO" id="GO:0009279">
    <property type="term" value="C:cell outer membrane"/>
    <property type="evidence" value="ECO:0007669"/>
    <property type="project" value="UniProtKB-SubCell"/>
</dbReference>
<dbReference type="SUPFAM" id="SSF56935">
    <property type="entry name" value="Porins"/>
    <property type="match status" value="1"/>
</dbReference>
<dbReference type="InterPro" id="IPR023997">
    <property type="entry name" value="TonB-dep_OMP_SusC/RagA_CS"/>
</dbReference>
<dbReference type="FunFam" id="2.170.130.10:FF:000008">
    <property type="entry name" value="SusC/RagA family TonB-linked outer membrane protein"/>
    <property type="match status" value="1"/>
</dbReference>
<name>A0A1G9QF25_9SPHI</name>
<keyword evidence="3 7" id="KW-1134">Transmembrane beta strand</keyword>
<dbReference type="NCBIfam" id="TIGR04057">
    <property type="entry name" value="SusC_RagA_signa"/>
    <property type="match status" value="1"/>
</dbReference>
<dbReference type="Gene3D" id="2.40.170.20">
    <property type="entry name" value="TonB-dependent receptor, beta-barrel domain"/>
    <property type="match status" value="1"/>
</dbReference>
<dbReference type="AlphaFoldDB" id="A0A1G9QF25"/>
<accession>A0A1G9QF25</accession>